<gene>
    <name evidence="9" type="ordered locus">Msip34_0042</name>
</gene>
<dbReference type="eggNOG" id="COG3405">
    <property type="taxonomic scope" value="Bacteria"/>
</dbReference>
<dbReference type="KEGG" id="mei:Msip34_0042"/>
<keyword evidence="8" id="KW-0732">Signal</keyword>
<evidence type="ECO:0000256" key="6">
    <source>
        <dbReference type="ARBA" id="ARBA00023295"/>
    </source>
</evidence>
<evidence type="ECO:0000256" key="3">
    <source>
        <dbReference type="ARBA" id="ARBA00012601"/>
    </source>
</evidence>
<proteinExistence type="inferred from homology"/>
<evidence type="ECO:0000256" key="7">
    <source>
        <dbReference type="ARBA" id="ARBA00023326"/>
    </source>
</evidence>
<name>C6X7P9_METGS</name>
<evidence type="ECO:0000256" key="2">
    <source>
        <dbReference type="ARBA" id="ARBA00009209"/>
    </source>
</evidence>
<evidence type="ECO:0000256" key="1">
    <source>
        <dbReference type="ARBA" id="ARBA00000966"/>
    </source>
</evidence>
<keyword evidence="4 9" id="KW-0378">Hydrolase</keyword>
<feature type="signal peptide" evidence="8">
    <location>
        <begin position="1"/>
        <end position="29"/>
    </location>
</feature>
<keyword evidence="5" id="KW-0136">Cellulose degradation</keyword>
<keyword evidence="10" id="KW-1185">Reference proteome</keyword>
<dbReference type="Gene3D" id="1.50.10.10">
    <property type="match status" value="1"/>
</dbReference>
<dbReference type="EMBL" id="CP001674">
    <property type="protein sequence ID" value="ACT49291.1"/>
    <property type="molecule type" value="Genomic_DNA"/>
</dbReference>
<sequence precursor="true">MFMRDKSLSYFKALLLGLLVQFGSASAMAGQADWTEFKQRFVLAEGRVVDVGNGGISHSEGQGVTMLLAVHYNDQKTFDRLWQWTQSALQVRKDRLLAWRWTTKQGVNDFNNATDGDLYVAWALLRAADKWHVPAYKKAAEAILNDVKRLLVKPSKWGPVILPGSAGFEKPAGQIVNLSYWIFPALNDFSRYAPDPVWDQLGESGVAIIRESHFGKWQLPTDWVQLGSKVAPAPGFPAQFGYDAVRVPFFLMWGKKANANLLVPFQAFWGYYQKTPYLPPTVSIENDAVAPYGAAPGILNIADLTCRYPAVAPRPDYPINTQDYYSATLLLLADMMVGEQAR</sequence>
<reference evidence="9 10" key="2">
    <citation type="journal article" date="2011" name="J. Bacteriol.">
        <title>Genomes of three methylotrophs from a single niche uncover genetic and metabolic divergence of Methylophilaceae.</title>
        <authorList>
            <person name="Lapidus A."/>
            <person name="Clum A."/>
            <person name="Labutti K."/>
            <person name="Kaluzhnaya M.G."/>
            <person name="Lim S."/>
            <person name="Beck D.A."/>
            <person name="Glavina Del Rio T."/>
            <person name="Nolan M."/>
            <person name="Mavromatis K."/>
            <person name="Huntemann M."/>
            <person name="Lucas S."/>
            <person name="Lidstrom M.E."/>
            <person name="Ivanova N."/>
            <person name="Chistoserdova L."/>
        </authorList>
    </citation>
    <scope>NUCLEOTIDE SEQUENCE [LARGE SCALE GENOMIC DNA]</scope>
    <source>
        <strain evidence="9 10">SIP3-4</strain>
    </source>
</reference>
<keyword evidence="7" id="KW-0624">Polysaccharide degradation</keyword>
<evidence type="ECO:0000256" key="8">
    <source>
        <dbReference type="SAM" id="SignalP"/>
    </source>
</evidence>
<dbReference type="InterPro" id="IPR002037">
    <property type="entry name" value="Glyco_hydro_8"/>
</dbReference>
<dbReference type="EC" id="3.2.1.4" evidence="3"/>
<organism evidence="9 10">
    <name type="scientific">Methylovorus glucosotrophus (strain SIP3-4)</name>
    <dbReference type="NCBI Taxonomy" id="582744"/>
    <lineage>
        <taxon>Bacteria</taxon>
        <taxon>Pseudomonadati</taxon>
        <taxon>Pseudomonadota</taxon>
        <taxon>Betaproteobacteria</taxon>
        <taxon>Nitrosomonadales</taxon>
        <taxon>Methylophilaceae</taxon>
        <taxon>Methylovorus</taxon>
    </lineage>
</organism>
<protein>
    <recommendedName>
        <fullName evidence="3">cellulase</fullName>
        <ecNumber evidence="3">3.2.1.4</ecNumber>
    </recommendedName>
</protein>
<feature type="chain" id="PRO_5002973781" description="cellulase" evidence="8">
    <location>
        <begin position="30"/>
        <end position="342"/>
    </location>
</feature>
<dbReference type="InterPro" id="IPR008928">
    <property type="entry name" value="6-hairpin_glycosidase_sf"/>
</dbReference>
<dbReference type="GO" id="GO:0008810">
    <property type="term" value="F:cellulase activity"/>
    <property type="evidence" value="ECO:0007669"/>
    <property type="project" value="UniProtKB-EC"/>
</dbReference>
<evidence type="ECO:0000313" key="10">
    <source>
        <dbReference type="Proteomes" id="UP000002743"/>
    </source>
</evidence>
<comment type="similarity">
    <text evidence="2">Belongs to the glycosyl hydrolase 8 (cellulase D) family.</text>
</comment>
<keyword evidence="7" id="KW-0119">Carbohydrate metabolism</keyword>
<dbReference type="GO" id="GO:0030245">
    <property type="term" value="P:cellulose catabolic process"/>
    <property type="evidence" value="ECO:0007669"/>
    <property type="project" value="UniProtKB-KW"/>
</dbReference>
<dbReference type="Proteomes" id="UP000002743">
    <property type="component" value="Chromosome"/>
</dbReference>
<dbReference type="CAZy" id="GH8">
    <property type="family name" value="Glycoside Hydrolase Family 8"/>
</dbReference>
<dbReference type="SUPFAM" id="SSF48208">
    <property type="entry name" value="Six-hairpin glycosidases"/>
    <property type="match status" value="1"/>
</dbReference>
<dbReference type="InterPro" id="IPR012341">
    <property type="entry name" value="6hp_glycosidase-like_sf"/>
</dbReference>
<dbReference type="PRINTS" id="PR00735">
    <property type="entry name" value="GLHYDRLASE8"/>
</dbReference>
<dbReference type="HOGENOM" id="CLU_037297_1_0_4"/>
<dbReference type="Pfam" id="PF01270">
    <property type="entry name" value="Glyco_hydro_8"/>
    <property type="match status" value="1"/>
</dbReference>
<evidence type="ECO:0000313" key="9">
    <source>
        <dbReference type="EMBL" id="ACT49291.1"/>
    </source>
</evidence>
<dbReference type="STRING" id="582744.Msip34_0042"/>
<evidence type="ECO:0000256" key="4">
    <source>
        <dbReference type="ARBA" id="ARBA00022801"/>
    </source>
</evidence>
<accession>C6X7P9</accession>
<comment type="catalytic activity">
    <reaction evidence="1">
        <text>Endohydrolysis of (1-&gt;4)-beta-D-glucosidic linkages in cellulose, lichenin and cereal beta-D-glucans.</text>
        <dbReference type="EC" id="3.2.1.4"/>
    </reaction>
</comment>
<reference evidence="10" key="1">
    <citation type="submission" date="2009-07" db="EMBL/GenBank/DDBJ databases">
        <title>Complete sequence of chromosome of Methylovorus sp. SIP3-4.</title>
        <authorList>
            <person name="Lucas S."/>
            <person name="Copeland A."/>
            <person name="Lapidus A."/>
            <person name="Glavina del Rio T."/>
            <person name="Tice H."/>
            <person name="Bruce D."/>
            <person name="Goodwin L."/>
            <person name="Pitluck S."/>
            <person name="Clum A."/>
            <person name="Larimer F."/>
            <person name="Land M."/>
            <person name="Hauser L."/>
            <person name="Kyrpides N."/>
            <person name="Mikhailova N."/>
            <person name="Kayluzhnaya M."/>
            <person name="Chistoserdova L."/>
        </authorList>
    </citation>
    <scope>NUCLEOTIDE SEQUENCE [LARGE SCALE GENOMIC DNA]</scope>
    <source>
        <strain evidence="10">SIP3-4</strain>
    </source>
</reference>
<dbReference type="AlphaFoldDB" id="C6X7P9"/>
<evidence type="ECO:0000256" key="5">
    <source>
        <dbReference type="ARBA" id="ARBA00023001"/>
    </source>
</evidence>
<keyword evidence="6 9" id="KW-0326">Glycosidase</keyword>